<dbReference type="PANTHER" id="PTHR48098">
    <property type="entry name" value="ENTEROCHELIN ESTERASE-RELATED"/>
    <property type="match status" value="1"/>
</dbReference>
<comment type="caution">
    <text evidence="1">The sequence shown here is derived from an EMBL/GenBank/DDBJ whole genome shotgun (WGS) entry which is preliminary data.</text>
</comment>
<gene>
    <name evidence="1" type="ORF">IEN85_03380</name>
</gene>
<dbReference type="InterPro" id="IPR029058">
    <property type="entry name" value="AB_hydrolase_fold"/>
</dbReference>
<reference evidence="1" key="1">
    <citation type="submission" date="2020-09" db="EMBL/GenBank/DDBJ databases">
        <title>Pelagicoccus enzymogenes sp. nov. with an EPS production, isolated from marine sediment.</title>
        <authorList>
            <person name="Feng X."/>
        </authorList>
    </citation>
    <scope>NUCLEOTIDE SEQUENCE</scope>
    <source>
        <strain evidence="1">NFK12</strain>
    </source>
</reference>
<evidence type="ECO:0008006" key="3">
    <source>
        <dbReference type="Google" id="ProtNLM"/>
    </source>
</evidence>
<dbReference type="Gene3D" id="3.40.50.1820">
    <property type="entry name" value="alpha/beta hydrolase"/>
    <property type="match status" value="1"/>
</dbReference>
<proteinExistence type="predicted"/>
<organism evidence="1 2">
    <name type="scientific">Pelagicoccus enzymogenes</name>
    <dbReference type="NCBI Taxonomy" id="2773457"/>
    <lineage>
        <taxon>Bacteria</taxon>
        <taxon>Pseudomonadati</taxon>
        <taxon>Verrucomicrobiota</taxon>
        <taxon>Opitutia</taxon>
        <taxon>Puniceicoccales</taxon>
        <taxon>Pelagicoccaceae</taxon>
        <taxon>Pelagicoccus</taxon>
    </lineage>
</organism>
<dbReference type="GO" id="GO:0016747">
    <property type="term" value="F:acyltransferase activity, transferring groups other than amino-acyl groups"/>
    <property type="evidence" value="ECO:0007669"/>
    <property type="project" value="TreeGrafter"/>
</dbReference>
<dbReference type="PANTHER" id="PTHR48098:SF1">
    <property type="entry name" value="DIACYLGLYCEROL ACYLTRANSFERASE_MYCOLYLTRANSFERASE AG85A"/>
    <property type="match status" value="1"/>
</dbReference>
<sequence length="266" mass="29664">MPSDPSTWIWNDPSEIVGVKHGVVWSESMQRKMGYSIYLPPSYAASPNMRYPVVFWLHGAYGKENDIGLAMVAKRLVDAGEIGEVIYVVPNSGQFSQYRDWPDENVKAETWIIRELIPAIDERYRTIARGEGRAVAGFSMGGEGAIRLGFKYPDLFCAIVSCSAALQWPSHLSGADLDDGEDALYWAEANRTRLSGGAMPLYVTMGDSERFFAGLPPFLLHLHKRDIKVRAQVFPGLGHDLGETYRLVGEDLVAFMAEHYVSARIE</sequence>
<dbReference type="RefSeq" id="WP_191615657.1">
    <property type="nucleotide sequence ID" value="NZ_JACYFG010000006.1"/>
</dbReference>
<keyword evidence="2" id="KW-1185">Reference proteome</keyword>
<evidence type="ECO:0000313" key="2">
    <source>
        <dbReference type="Proteomes" id="UP000622317"/>
    </source>
</evidence>
<evidence type="ECO:0000313" key="1">
    <source>
        <dbReference type="EMBL" id="MBD5778520.1"/>
    </source>
</evidence>
<accession>A0A927F7D7</accession>
<protein>
    <recommendedName>
        <fullName evidence="3">Esterase</fullName>
    </recommendedName>
</protein>
<dbReference type="Proteomes" id="UP000622317">
    <property type="component" value="Unassembled WGS sequence"/>
</dbReference>
<dbReference type="SUPFAM" id="SSF53474">
    <property type="entry name" value="alpha/beta-Hydrolases"/>
    <property type="match status" value="1"/>
</dbReference>
<dbReference type="InterPro" id="IPR000801">
    <property type="entry name" value="Esterase-like"/>
</dbReference>
<dbReference type="Pfam" id="PF00756">
    <property type="entry name" value="Esterase"/>
    <property type="match status" value="1"/>
</dbReference>
<dbReference type="AlphaFoldDB" id="A0A927F7D7"/>
<dbReference type="InterPro" id="IPR050583">
    <property type="entry name" value="Mycobacterial_A85_antigen"/>
</dbReference>
<name>A0A927F7D7_9BACT</name>
<dbReference type="EMBL" id="JACYFG010000006">
    <property type="protein sequence ID" value="MBD5778520.1"/>
    <property type="molecule type" value="Genomic_DNA"/>
</dbReference>